<protein>
    <submittedName>
        <fullName evidence="1">Uncharacterized protein</fullName>
    </submittedName>
</protein>
<reference evidence="1 2" key="1">
    <citation type="submission" date="2016-07" db="EMBL/GenBank/DDBJ databases">
        <title>Draft Genome Sequence of Methylobrevis pamukkalensis PK2.</title>
        <authorList>
            <person name="Vasilenko O.V."/>
            <person name="Doronina N.V."/>
            <person name="Shmareva M.N."/>
            <person name="Tarlachkov S.V."/>
            <person name="Mustakhimov I."/>
            <person name="Trotsenko Y.A."/>
        </authorList>
    </citation>
    <scope>NUCLEOTIDE SEQUENCE [LARGE SCALE GENOMIC DNA]</scope>
    <source>
        <strain evidence="1 2">PK2</strain>
    </source>
</reference>
<keyword evidence="2" id="KW-1185">Reference proteome</keyword>
<dbReference type="InterPro" id="IPR036388">
    <property type="entry name" value="WH-like_DNA-bd_sf"/>
</dbReference>
<gene>
    <name evidence="1" type="ORF">A6302_00191</name>
</gene>
<evidence type="ECO:0000313" key="2">
    <source>
        <dbReference type="Proteomes" id="UP000094622"/>
    </source>
</evidence>
<comment type="caution">
    <text evidence="1">The sequence shown here is derived from an EMBL/GenBank/DDBJ whole genome shotgun (WGS) entry which is preliminary data.</text>
</comment>
<name>A0A1E3H8G2_9HYPH</name>
<sequence>MEAVEIRGEVPVRVMREEIAEEPMVEMRPLVVEDGAPVTAADGQPVFHPVPLFETVDEEVEVIERISAGTRFGLRYDQCLVFETAFLRRVADGLEARLGALETICGLDPAR</sequence>
<dbReference type="Proteomes" id="UP000094622">
    <property type="component" value="Unassembled WGS sequence"/>
</dbReference>
<dbReference type="Gene3D" id="1.10.10.10">
    <property type="entry name" value="Winged helix-like DNA-binding domain superfamily/Winged helix DNA-binding domain"/>
    <property type="match status" value="1"/>
</dbReference>
<dbReference type="AlphaFoldDB" id="A0A1E3H8G2"/>
<proteinExistence type="predicted"/>
<accession>A0A1E3H8G2</accession>
<dbReference type="EMBL" id="MCRJ01000002">
    <property type="protein sequence ID" value="ODN72445.1"/>
    <property type="molecule type" value="Genomic_DNA"/>
</dbReference>
<evidence type="ECO:0000313" key="1">
    <source>
        <dbReference type="EMBL" id="ODN72445.1"/>
    </source>
</evidence>
<organism evidence="1 2">
    <name type="scientific">Methylobrevis pamukkalensis</name>
    <dbReference type="NCBI Taxonomy" id="1439726"/>
    <lineage>
        <taxon>Bacteria</taxon>
        <taxon>Pseudomonadati</taxon>
        <taxon>Pseudomonadota</taxon>
        <taxon>Alphaproteobacteria</taxon>
        <taxon>Hyphomicrobiales</taxon>
        <taxon>Pleomorphomonadaceae</taxon>
        <taxon>Methylobrevis</taxon>
    </lineage>
</organism>